<dbReference type="Proteomes" id="UP000480312">
    <property type="component" value="Unassembled WGS sequence"/>
</dbReference>
<protein>
    <submittedName>
        <fullName evidence="2">Uncharacterized protein</fullName>
    </submittedName>
</protein>
<name>A0A7C9JSY9_9GAMM</name>
<comment type="caution">
    <text evidence="2">The sequence shown here is derived from an EMBL/GenBank/DDBJ whole genome shotgun (WGS) entry which is preliminary data.</text>
</comment>
<dbReference type="RefSeq" id="WP_162218782.1">
    <property type="nucleotide sequence ID" value="NZ_JAAEHK010000012.1"/>
</dbReference>
<evidence type="ECO:0000256" key="1">
    <source>
        <dbReference type="SAM" id="MobiDB-lite"/>
    </source>
</evidence>
<dbReference type="EMBL" id="JAAEHK010000012">
    <property type="protein sequence ID" value="NDL70905.1"/>
    <property type="molecule type" value="Genomic_DNA"/>
</dbReference>
<feature type="region of interest" description="Disordered" evidence="1">
    <location>
        <begin position="60"/>
        <end position="79"/>
    </location>
</feature>
<proteinExistence type="predicted"/>
<evidence type="ECO:0000313" key="2">
    <source>
        <dbReference type="EMBL" id="NDL70905.1"/>
    </source>
</evidence>
<reference evidence="2 3" key="1">
    <citation type="submission" date="2020-01" db="EMBL/GenBank/DDBJ databases">
        <title>Whole genome sequencing of Halomonas alkaliphila strain LS44.</title>
        <authorList>
            <person name="Kumar S."/>
            <person name="Paul D."/>
            <person name="Shouche Y."/>
            <person name="Suryavanshi M.V."/>
        </authorList>
    </citation>
    <scope>NUCLEOTIDE SEQUENCE [LARGE SCALE GENOMIC DNA]</scope>
    <source>
        <strain evidence="2 3">LS44</strain>
    </source>
</reference>
<accession>A0A7C9JSY9</accession>
<organism evidence="2 3">
    <name type="scientific">Vreelandella alkaliphila</name>
    <dbReference type="NCBI Taxonomy" id="272774"/>
    <lineage>
        <taxon>Bacteria</taxon>
        <taxon>Pseudomonadati</taxon>
        <taxon>Pseudomonadota</taxon>
        <taxon>Gammaproteobacteria</taxon>
        <taxon>Oceanospirillales</taxon>
        <taxon>Halomonadaceae</taxon>
        <taxon>Vreelandella</taxon>
    </lineage>
</organism>
<sequence>MANLSKRKQGTPESQRLKKEITRLESKIERAYLAGHDEYATRLEAKVTALEERSAEIKALDEEKAREEKRRKYWSRPAQVERPGKKPMLCTICGMATTPADSEVVDKARLCLGCLAWKLKAHHGFDLE</sequence>
<gene>
    <name evidence="2" type="ORF">GPL32_10365</name>
</gene>
<dbReference type="AlphaFoldDB" id="A0A7C9JSY9"/>
<feature type="compositionally biased region" description="Basic and acidic residues" evidence="1">
    <location>
        <begin position="60"/>
        <end position="70"/>
    </location>
</feature>
<evidence type="ECO:0000313" key="3">
    <source>
        <dbReference type="Proteomes" id="UP000480312"/>
    </source>
</evidence>